<dbReference type="PANTHER" id="PTHR11220:SF1">
    <property type="entry name" value="HEME-BINDING PROTEIN 2"/>
    <property type="match status" value="1"/>
</dbReference>
<feature type="signal peptide" evidence="2">
    <location>
        <begin position="1"/>
        <end position="19"/>
    </location>
</feature>
<evidence type="ECO:0008006" key="5">
    <source>
        <dbReference type="Google" id="ProtNLM"/>
    </source>
</evidence>
<dbReference type="RefSeq" id="XP_005847589.1">
    <property type="nucleotide sequence ID" value="XM_005847527.1"/>
</dbReference>
<name>E1ZFE6_CHLVA</name>
<evidence type="ECO:0000256" key="2">
    <source>
        <dbReference type="SAM" id="SignalP"/>
    </source>
</evidence>
<organism evidence="4">
    <name type="scientific">Chlorella variabilis</name>
    <name type="common">Green alga</name>
    <dbReference type="NCBI Taxonomy" id="554065"/>
    <lineage>
        <taxon>Eukaryota</taxon>
        <taxon>Viridiplantae</taxon>
        <taxon>Chlorophyta</taxon>
        <taxon>core chlorophytes</taxon>
        <taxon>Trebouxiophyceae</taxon>
        <taxon>Chlorellales</taxon>
        <taxon>Chlorellaceae</taxon>
        <taxon>Chlorella clade</taxon>
        <taxon>Chlorella</taxon>
    </lineage>
</organism>
<dbReference type="PANTHER" id="PTHR11220">
    <property type="entry name" value="HEME-BINDING PROTEIN-RELATED"/>
    <property type="match status" value="1"/>
</dbReference>
<dbReference type="AlphaFoldDB" id="E1ZFE6"/>
<dbReference type="InterPro" id="IPR011256">
    <property type="entry name" value="Reg_factor_effector_dom_sf"/>
</dbReference>
<reference evidence="3 4" key="1">
    <citation type="journal article" date="2010" name="Plant Cell">
        <title>The Chlorella variabilis NC64A genome reveals adaptation to photosymbiosis, coevolution with viruses, and cryptic sex.</title>
        <authorList>
            <person name="Blanc G."/>
            <person name="Duncan G."/>
            <person name="Agarkova I."/>
            <person name="Borodovsky M."/>
            <person name="Gurnon J."/>
            <person name="Kuo A."/>
            <person name="Lindquist E."/>
            <person name="Lucas S."/>
            <person name="Pangilinan J."/>
            <person name="Polle J."/>
            <person name="Salamov A."/>
            <person name="Terry A."/>
            <person name="Yamada T."/>
            <person name="Dunigan D.D."/>
            <person name="Grigoriev I.V."/>
            <person name="Claverie J.M."/>
            <person name="Van Etten J.L."/>
        </authorList>
    </citation>
    <scope>NUCLEOTIDE SEQUENCE [LARGE SCALE GENOMIC DNA]</scope>
    <source>
        <strain evidence="3 4">NC64A</strain>
    </source>
</reference>
<dbReference type="GeneID" id="17355023"/>
<dbReference type="OrthoDB" id="6424451at2759"/>
<keyword evidence="2" id="KW-0732">Signal</keyword>
<protein>
    <recommendedName>
        <fullName evidence="5">SOUL heme-binding protein</fullName>
    </recommendedName>
</protein>
<feature type="chain" id="PRO_5003155708" description="SOUL heme-binding protein" evidence="2">
    <location>
        <begin position="20"/>
        <end position="237"/>
    </location>
</feature>
<keyword evidence="4" id="KW-1185">Reference proteome</keyword>
<comment type="similarity">
    <text evidence="1">Belongs to the HEBP family.</text>
</comment>
<dbReference type="EMBL" id="GL433844">
    <property type="protein sequence ID" value="EFN55487.1"/>
    <property type="molecule type" value="Genomic_DNA"/>
</dbReference>
<dbReference type="SUPFAM" id="SSF55136">
    <property type="entry name" value="Probable bacterial effector-binding domain"/>
    <property type="match status" value="1"/>
</dbReference>
<sequence length="237" mass="26718">MKGPALCLVLAMCLGVGVAAQWKQPAFCKDWDCPKYEEVEKADGYETRKYEEAMWAWVQAKGDDMEESVLMSDAALAGAGGMATLQAHAELLAYFNGANKGSKTIPMGTPMAHNISRRDRKGDVAEALGRKRKEDVEVTVKMYLPYNFQEGKEEAPKPSSKNVKVDKFPEWTAHVRSFDGFPTRRKFKEHARTLMDYLEEDNKDYSDEWAVFRHNEVLFPAEASHHRRSSKAGCSSV</sequence>
<dbReference type="InParanoid" id="E1ZFE6"/>
<evidence type="ECO:0000313" key="3">
    <source>
        <dbReference type="EMBL" id="EFN55487.1"/>
    </source>
</evidence>
<proteinExistence type="inferred from homology"/>
<dbReference type="KEGG" id="cvr:CHLNCDRAFT_133859"/>
<dbReference type="Proteomes" id="UP000008141">
    <property type="component" value="Unassembled WGS sequence"/>
</dbReference>
<gene>
    <name evidence="3" type="ORF">CHLNCDRAFT_133859</name>
</gene>
<dbReference type="Gene3D" id="3.20.80.10">
    <property type="entry name" value="Regulatory factor, effector binding domain"/>
    <property type="match status" value="1"/>
</dbReference>
<dbReference type="Pfam" id="PF04832">
    <property type="entry name" value="SOUL"/>
    <property type="match status" value="1"/>
</dbReference>
<dbReference type="InterPro" id="IPR006917">
    <property type="entry name" value="SOUL_heme-bd"/>
</dbReference>
<evidence type="ECO:0000256" key="1">
    <source>
        <dbReference type="ARBA" id="ARBA00009817"/>
    </source>
</evidence>
<accession>E1ZFE6</accession>
<evidence type="ECO:0000313" key="4">
    <source>
        <dbReference type="Proteomes" id="UP000008141"/>
    </source>
</evidence>